<feature type="compositionally biased region" description="Basic and acidic residues" evidence="1">
    <location>
        <begin position="1"/>
        <end position="13"/>
    </location>
</feature>
<dbReference type="OMA" id="DHSAHGF"/>
<reference evidence="2 3" key="1">
    <citation type="journal article" date="2010" name="Science">
        <title>Genomic comparison of the ants Camponotus floridanus and Harpegnathos saltator.</title>
        <authorList>
            <person name="Bonasio R."/>
            <person name="Zhang G."/>
            <person name="Ye C."/>
            <person name="Mutti N.S."/>
            <person name="Fang X."/>
            <person name="Qin N."/>
            <person name="Donahue G."/>
            <person name="Yang P."/>
            <person name="Li Q."/>
            <person name="Li C."/>
            <person name="Zhang P."/>
            <person name="Huang Z."/>
            <person name="Berger S.L."/>
            <person name="Reinberg D."/>
            <person name="Wang J."/>
            <person name="Liebig J."/>
        </authorList>
    </citation>
    <scope>NUCLEOTIDE SEQUENCE [LARGE SCALE GENOMIC DNA]</scope>
    <source>
        <strain evidence="3">C129</strain>
    </source>
</reference>
<evidence type="ECO:0000256" key="1">
    <source>
        <dbReference type="SAM" id="MobiDB-lite"/>
    </source>
</evidence>
<accession>E1ZWQ2</accession>
<keyword evidence="3" id="KW-1185">Reference proteome</keyword>
<dbReference type="Proteomes" id="UP000000311">
    <property type="component" value="Unassembled WGS sequence"/>
</dbReference>
<evidence type="ECO:0000313" key="3">
    <source>
        <dbReference type="Proteomes" id="UP000000311"/>
    </source>
</evidence>
<feature type="region of interest" description="Disordered" evidence="1">
    <location>
        <begin position="1"/>
        <end position="23"/>
    </location>
</feature>
<proteinExistence type="predicted"/>
<name>E1ZWQ2_CAMFO</name>
<evidence type="ECO:0000313" key="2">
    <source>
        <dbReference type="EMBL" id="EFN74380.1"/>
    </source>
</evidence>
<gene>
    <name evidence="2" type="ORF">EAG_14797</name>
</gene>
<dbReference type="EMBL" id="GL434886">
    <property type="protein sequence ID" value="EFN74380.1"/>
    <property type="molecule type" value="Genomic_DNA"/>
</dbReference>
<sequence length="61" mass="6836">MPRRGADRLDHSAHGFYHPVRDSSGLLPHRNIAAWKRSRALDGAPRTMHLASPVQMRPGEP</sequence>
<organism evidence="3">
    <name type="scientific">Camponotus floridanus</name>
    <name type="common">Florida carpenter ant</name>
    <dbReference type="NCBI Taxonomy" id="104421"/>
    <lineage>
        <taxon>Eukaryota</taxon>
        <taxon>Metazoa</taxon>
        <taxon>Ecdysozoa</taxon>
        <taxon>Arthropoda</taxon>
        <taxon>Hexapoda</taxon>
        <taxon>Insecta</taxon>
        <taxon>Pterygota</taxon>
        <taxon>Neoptera</taxon>
        <taxon>Endopterygota</taxon>
        <taxon>Hymenoptera</taxon>
        <taxon>Apocrita</taxon>
        <taxon>Aculeata</taxon>
        <taxon>Formicoidea</taxon>
        <taxon>Formicidae</taxon>
        <taxon>Formicinae</taxon>
        <taxon>Camponotus</taxon>
    </lineage>
</organism>
<dbReference type="InParanoid" id="E1ZWQ2"/>
<protein>
    <submittedName>
        <fullName evidence="2">Uncharacterized protein</fullName>
    </submittedName>
</protein>
<dbReference type="AlphaFoldDB" id="E1ZWQ2"/>